<keyword evidence="3" id="KW-1185">Reference proteome</keyword>
<sequence length="105" mass="11361">MVYKLVISRLLAVDLVAGSNLRMTDRRASSLVTAPPEEEGEAEVTGWFLYMASSQQSDLRLSGPPSGQGAGDGALNRDRRVLADLGAYSLSTVPPRRPKDRGEEE</sequence>
<evidence type="ECO:0000313" key="2">
    <source>
        <dbReference type="EMBL" id="GFO38272.1"/>
    </source>
</evidence>
<comment type="caution">
    <text evidence="2">The sequence shown here is derived from an EMBL/GenBank/DDBJ whole genome shotgun (WGS) entry which is preliminary data.</text>
</comment>
<gene>
    <name evidence="2" type="ORF">PoB_006477700</name>
</gene>
<accession>A0AAV4D251</accession>
<protein>
    <submittedName>
        <fullName evidence="2">Uncharacterized protein</fullName>
    </submittedName>
</protein>
<dbReference type="AlphaFoldDB" id="A0AAV4D251"/>
<feature type="region of interest" description="Disordered" evidence="1">
    <location>
        <begin position="57"/>
        <end position="76"/>
    </location>
</feature>
<dbReference type="Proteomes" id="UP000735302">
    <property type="component" value="Unassembled WGS sequence"/>
</dbReference>
<name>A0AAV4D251_9GAST</name>
<evidence type="ECO:0000313" key="3">
    <source>
        <dbReference type="Proteomes" id="UP000735302"/>
    </source>
</evidence>
<organism evidence="2 3">
    <name type="scientific">Plakobranchus ocellatus</name>
    <dbReference type="NCBI Taxonomy" id="259542"/>
    <lineage>
        <taxon>Eukaryota</taxon>
        <taxon>Metazoa</taxon>
        <taxon>Spiralia</taxon>
        <taxon>Lophotrochozoa</taxon>
        <taxon>Mollusca</taxon>
        <taxon>Gastropoda</taxon>
        <taxon>Heterobranchia</taxon>
        <taxon>Euthyneura</taxon>
        <taxon>Panpulmonata</taxon>
        <taxon>Sacoglossa</taxon>
        <taxon>Placobranchoidea</taxon>
        <taxon>Plakobranchidae</taxon>
        <taxon>Plakobranchus</taxon>
    </lineage>
</organism>
<reference evidence="2 3" key="1">
    <citation type="journal article" date="2021" name="Elife">
        <title>Chloroplast acquisition without the gene transfer in kleptoplastic sea slugs, Plakobranchus ocellatus.</title>
        <authorList>
            <person name="Maeda T."/>
            <person name="Takahashi S."/>
            <person name="Yoshida T."/>
            <person name="Shimamura S."/>
            <person name="Takaki Y."/>
            <person name="Nagai Y."/>
            <person name="Toyoda A."/>
            <person name="Suzuki Y."/>
            <person name="Arimoto A."/>
            <person name="Ishii H."/>
            <person name="Satoh N."/>
            <person name="Nishiyama T."/>
            <person name="Hasebe M."/>
            <person name="Maruyama T."/>
            <person name="Minagawa J."/>
            <person name="Obokata J."/>
            <person name="Shigenobu S."/>
        </authorList>
    </citation>
    <scope>NUCLEOTIDE SEQUENCE [LARGE SCALE GENOMIC DNA]</scope>
</reference>
<proteinExistence type="predicted"/>
<evidence type="ECO:0000256" key="1">
    <source>
        <dbReference type="SAM" id="MobiDB-lite"/>
    </source>
</evidence>
<dbReference type="EMBL" id="BLXT01007309">
    <property type="protein sequence ID" value="GFO38272.1"/>
    <property type="molecule type" value="Genomic_DNA"/>
</dbReference>
<feature type="region of interest" description="Disordered" evidence="1">
    <location>
        <begin position="86"/>
        <end position="105"/>
    </location>
</feature>